<evidence type="ECO:0000256" key="5">
    <source>
        <dbReference type="ARBA" id="ARBA00022723"/>
    </source>
</evidence>
<comment type="similarity">
    <text evidence="2">Belongs to the RNase H family.</text>
</comment>
<keyword evidence="4" id="KW-0540">Nuclease</keyword>
<proteinExistence type="inferred from homology"/>
<dbReference type="GO" id="GO:0043137">
    <property type="term" value="P:DNA replication, removal of RNA primer"/>
    <property type="evidence" value="ECO:0007669"/>
    <property type="project" value="TreeGrafter"/>
</dbReference>
<protein>
    <recommendedName>
        <fullName evidence="3">ribonuclease H</fullName>
        <ecNumber evidence="3">3.1.26.4</ecNumber>
    </recommendedName>
</protein>
<dbReference type="AlphaFoldDB" id="A0A9P6I4E4"/>
<dbReference type="PANTHER" id="PTHR10642:SF26">
    <property type="entry name" value="RIBONUCLEASE H1"/>
    <property type="match status" value="1"/>
</dbReference>
<dbReference type="InterPro" id="IPR012337">
    <property type="entry name" value="RNaseH-like_sf"/>
</dbReference>
<dbReference type="GO" id="GO:0004523">
    <property type="term" value="F:RNA-DNA hybrid ribonuclease activity"/>
    <property type="evidence" value="ECO:0007669"/>
    <property type="project" value="UniProtKB-EC"/>
</dbReference>
<dbReference type="RefSeq" id="XP_038745033.1">
    <property type="nucleotide sequence ID" value="XM_038889670.1"/>
</dbReference>
<sequence>MLVIFTIPHSPHSKASRGKNMPWPEIDEVELPNGRLITVCAPHQQVVCGRCCLDFSYDLESDYDEDDEDGEDDEMFGYDFDSVVPRDVTFGDVANSRYGRRHENEDNAVHALTAANVFGFSAGLFAHDVDPESAYEKEARDIGYRHSQTVSMMPQSARKRPIGNVFPTQFGDRSKFPVPPFELFPHSIGLRATPPVERYINRYDVTELLIYTDGACFDNGGVNARAGCSFVFKPAKSREETGRIAFRLEDRGPDGNVYKHTSNRAELRAAIAALRFRHWPGEGFRSIVIATDSTYVANGATVWVRAWMRKGWRLKSGEPVKSRDLWEALLLGIERLHEHGMAVRFWKIPRKWNQDADRAAKGAAAVLEATPNYTDIFGLLTR</sequence>
<dbReference type="GO" id="GO:0046872">
    <property type="term" value="F:metal ion binding"/>
    <property type="evidence" value="ECO:0007669"/>
    <property type="project" value="UniProtKB-KW"/>
</dbReference>
<feature type="domain" description="RNase H type-1" evidence="8">
    <location>
        <begin position="204"/>
        <end position="365"/>
    </location>
</feature>
<evidence type="ECO:0000256" key="3">
    <source>
        <dbReference type="ARBA" id="ARBA00012180"/>
    </source>
</evidence>
<evidence type="ECO:0000313" key="9">
    <source>
        <dbReference type="EMBL" id="KAF9875572.1"/>
    </source>
</evidence>
<dbReference type="SUPFAM" id="SSF53098">
    <property type="entry name" value="Ribonuclease H-like"/>
    <property type="match status" value="1"/>
</dbReference>
<accession>A0A9P6I4E4</accession>
<gene>
    <name evidence="9" type="ORF">CkaCkLH20_06953</name>
</gene>
<evidence type="ECO:0000259" key="8">
    <source>
        <dbReference type="PROSITE" id="PS50879"/>
    </source>
</evidence>
<dbReference type="InterPro" id="IPR036397">
    <property type="entry name" value="RNaseH_sf"/>
</dbReference>
<dbReference type="Gene3D" id="3.30.420.10">
    <property type="entry name" value="Ribonuclease H-like superfamily/Ribonuclease H"/>
    <property type="match status" value="1"/>
</dbReference>
<dbReference type="GO" id="GO:0003676">
    <property type="term" value="F:nucleic acid binding"/>
    <property type="evidence" value="ECO:0007669"/>
    <property type="project" value="InterPro"/>
</dbReference>
<dbReference type="Pfam" id="PF00075">
    <property type="entry name" value="RNase_H"/>
    <property type="match status" value="1"/>
</dbReference>
<keyword evidence="7" id="KW-0378">Hydrolase</keyword>
<organism evidence="9 10">
    <name type="scientific">Colletotrichum karsti</name>
    <dbReference type="NCBI Taxonomy" id="1095194"/>
    <lineage>
        <taxon>Eukaryota</taxon>
        <taxon>Fungi</taxon>
        <taxon>Dikarya</taxon>
        <taxon>Ascomycota</taxon>
        <taxon>Pezizomycotina</taxon>
        <taxon>Sordariomycetes</taxon>
        <taxon>Hypocreomycetidae</taxon>
        <taxon>Glomerellales</taxon>
        <taxon>Glomerellaceae</taxon>
        <taxon>Colletotrichum</taxon>
        <taxon>Colletotrichum boninense species complex</taxon>
    </lineage>
</organism>
<dbReference type="PROSITE" id="PS50879">
    <property type="entry name" value="RNASE_H_1"/>
    <property type="match status" value="1"/>
</dbReference>
<dbReference type="InterPro" id="IPR002156">
    <property type="entry name" value="RNaseH_domain"/>
</dbReference>
<keyword evidence="5" id="KW-0479">Metal-binding</keyword>
<dbReference type="InterPro" id="IPR050092">
    <property type="entry name" value="RNase_H"/>
</dbReference>
<reference evidence="9" key="1">
    <citation type="submission" date="2020-03" db="EMBL/GenBank/DDBJ databases">
        <authorList>
            <person name="He L."/>
        </authorList>
    </citation>
    <scope>NUCLEOTIDE SEQUENCE</scope>
    <source>
        <strain evidence="9">CkLH20</strain>
    </source>
</reference>
<evidence type="ECO:0000256" key="1">
    <source>
        <dbReference type="ARBA" id="ARBA00000077"/>
    </source>
</evidence>
<keyword evidence="6" id="KW-0255">Endonuclease</keyword>
<dbReference type="GeneID" id="62162744"/>
<dbReference type="PANTHER" id="PTHR10642">
    <property type="entry name" value="RIBONUCLEASE H1"/>
    <property type="match status" value="1"/>
</dbReference>
<dbReference type="EMBL" id="JAATWM020000021">
    <property type="protein sequence ID" value="KAF9875572.1"/>
    <property type="molecule type" value="Genomic_DNA"/>
</dbReference>
<reference evidence="9" key="2">
    <citation type="submission" date="2020-11" db="EMBL/GenBank/DDBJ databases">
        <title>Whole genome sequencing of Colletotrichum sp.</title>
        <authorList>
            <person name="Li H."/>
        </authorList>
    </citation>
    <scope>NUCLEOTIDE SEQUENCE</scope>
    <source>
        <strain evidence="9">CkLH20</strain>
    </source>
</reference>
<evidence type="ECO:0000256" key="4">
    <source>
        <dbReference type="ARBA" id="ARBA00022722"/>
    </source>
</evidence>
<keyword evidence="10" id="KW-1185">Reference proteome</keyword>
<dbReference type="EC" id="3.1.26.4" evidence="3"/>
<evidence type="ECO:0000256" key="2">
    <source>
        <dbReference type="ARBA" id="ARBA00005300"/>
    </source>
</evidence>
<comment type="caution">
    <text evidence="9">The sequence shown here is derived from an EMBL/GenBank/DDBJ whole genome shotgun (WGS) entry which is preliminary data.</text>
</comment>
<dbReference type="CDD" id="cd13934">
    <property type="entry name" value="RNase_H_Dikarya_like"/>
    <property type="match status" value="1"/>
</dbReference>
<dbReference type="Proteomes" id="UP000781932">
    <property type="component" value="Unassembled WGS sequence"/>
</dbReference>
<evidence type="ECO:0000313" key="10">
    <source>
        <dbReference type="Proteomes" id="UP000781932"/>
    </source>
</evidence>
<dbReference type="OrthoDB" id="407198at2759"/>
<evidence type="ECO:0000256" key="7">
    <source>
        <dbReference type="ARBA" id="ARBA00022801"/>
    </source>
</evidence>
<name>A0A9P6I4E4_9PEZI</name>
<comment type="catalytic activity">
    <reaction evidence="1">
        <text>Endonucleolytic cleavage to 5'-phosphomonoester.</text>
        <dbReference type="EC" id="3.1.26.4"/>
    </reaction>
</comment>
<evidence type="ECO:0000256" key="6">
    <source>
        <dbReference type="ARBA" id="ARBA00022759"/>
    </source>
</evidence>